<evidence type="ECO:0000313" key="4">
    <source>
        <dbReference type="Proteomes" id="UP000830275"/>
    </source>
</evidence>
<evidence type="ECO:0000259" key="1">
    <source>
        <dbReference type="Pfam" id="PF02498"/>
    </source>
</evidence>
<keyword evidence="4" id="KW-1185">Reference proteome</keyword>
<reference evidence="3 4" key="1">
    <citation type="journal article" date="2019" name="Viruses">
        <title>Genome Analysis of a Novel Clade II.b Alphabaculovirus Obtained from Artaxa digramma.</title>
        <authorList>
            <person name="Li J."/>
            <person name="Duan X."/>
            <person name="Wang Q."/>
            <person name="Zhang L."/>
            <person name="Deng F."/>
            <person name="Wang H."/>
            <person name="Hu Z."/>
            <person name="Wang M."/>
            <person name="Wang J."/>
        </authorList>
    </citation>
    <scope>NUCLEOTIDE SEQUENCE [LARGE SCALE GENOMIC DNA]</scope>
    <source>
        <strain evidence="3 4">424</strain>
    </source>
</reference>
<evidence type="ECO:0000313" key="3">
    <source>
        <dbReference type="EMBL" id="QHB21792.1"/>
    </source>
</evidence>
<evidence type="ECO:0000259" key="2">
    <source>
        <dbReference type="Pfam" id="PF12299"/>
    </source>
</evidence>
<sequence>MFQIIGKLFNSLFFKRTNDDEDGDEDKNYNDEHDNKKFTKSTMSNANFSYLFQTKKIYFNGIGKTNTDDYVVLKYFIKDKTVWLCGKTFARAIGFENFEHALYRCVDFENARPTSWLLRNFNETYRHVVNDENDDDDEEDENVKNKQNWCINKMGAIQLLDNIDFENKAQFIVCLLETFNELETEEKKECASKYNVARGIGGGGGGASGEDKDEEKLIKVLKAVEIANKNNTMLIENNNSYNSQLIDKFCAFEERFAERLDKLNKKIDYYDNIEDLFTKLCENHNNKDNNNKKTKRNDGTLGSASNLTFLSETCSSLRDYDGAAVAVNKYETVKFPRNVLKHPRLAVYVKPAVDDRGTQLAFLSGQQRTINARKRKFRDMELILDCVHPNPLLALNCFDEDLESKKFNFYKKTKRLYHIDSDIETVKNFINENI</sequence>
<dbReference type="InterPro" id="IPR022549">
    <property type="entry name" value="DUF3627"/>
</dbReference>
<proteinExistence type="predicted"/>
<dbReference type="Pfam" id="PF12299">
    <property type="entry name" value="DUF3627"/>
    <property type="match status" value="1"/>
</dbReference>
<protein>
    <submittedName>
        <fullName evidence="3">38.7K protein</fullName>
    </submittedName>
</protein>
<dbReference type="Pfam" id="PF02498">
    <property type="entry name" value="Bro-N"/>
    <property type="match status" value="1"/>
</dbReference>
<name>A0AAE6R670_9ABAC</name>
<gene>
    <name evidence="3" type="ORF">Eudi_ORF133</name>
</gene>
<organism evidence="3 4">
    <name type="scientific">Artaxa digramma nucleopolyhedrovirus</name>
    <dbReference type="NCBI Taxonomy" id="3070910"/>
    <lineage>
        <taxon>Viruses</taxon>
        <taxon>Viruses incertae sedis</taxon>
        <taxon>Naldaviricetes</taxon>
        <taxon>Lefavirales</taxon>
        <taxon>Baculoviridae</taxon>
        <taxon>Alphabaculovirus</taxon>
        <taxon>Alphabaculovirus ardigrammae</taxon>
    </lineage>
</organism>
<dbReference type="InterPro" id="IPR003497">
    <property type="entry name" value="BRO_N_domain"/>
</dbReference>
<dbReference type="EMBL" id="MN233792">
    <property type="protein sequence ID" value="QHB21792.1"/>
    <property type="molecule type" value="Genomic_DNA"/>
</dbReference>
<feature type="domain" description="Bro-N" evidence="1">
    <location>
        <begin position="75"/>
        <end position="177"/>
    </location>
</feature>
<accession>A0AAE6R670</accession>
<dbReference type="Proteomes" id="UP000830275">
    <property type="component" value="Segment"/>
</dbReference>
<feature type="domain" description="DUF3627" evidence="2">
    <location>
        <begin position="335"/>
        <end position="407"/>
    </location>
</feature>